<dbReference type="Pfam" id="PF00494">
    <property type="entry name" value="SQS_PSY"/>
    <property type="match status" value="1"/>
</dbReference>
<protein>
    <submittedName>
        <fullName evidence="1">Squalene synthase HpnC</fullName>
    </submittedName>
</protein>
<name>A0A076MTA9_AMYME</name>
<dbReference type="GO" id="GO:0016765">
    <property type="term" value="F:transferase activity, transferring alkyl or aryl (other than methyl) groups"/>
    <property type="evidence" value="ECO:0007669"/>
    <property type="project" value="UniProtKB-ARBA"/>
</dbReference>
<dbReference type="KEGG" id="amq:AMETH_4081"/>
<gene>
    <name evidence="1" type="primary">hopE</name>
    <name evidence="1" type="ORF">AMETH_4081</name>
</gene>
<dbReference type="AlphaFoldDB" id="A0A076MTA9"/>
<dbReference type="STRING" id="1068978.AMETH_4081"/>
<proteinExistence type="predicted"/>
<dbReference type="Gene3D" id="1.10.600.10">
    <property type="entry name" value="Farnesyl Diphosphate Synthase"/>
    <property type="match status" value="1"/>
</dbReference>
<dbReference type="InterPro" id="IPR008949">
    <property type="entry name" value="Isoprenoid_synthase_dom_sf"/>
</dbReference>
<reference evidence="1 2" key="1">
    <citation type="submission" date="2014-07" db="EMBL/GenBank/DDBJ databases">
        <title>Whole Genome Sequence of the Amycolatopsis methanolica 239.</title>
        <authorList>
            <person name="Tang B."/>
        </authorList>
    </citation>
    <scope>NUCLEOTIDE SEQUENCE [LARGE SCALE GENOMIC DNA]</scope>
    <source>
        <strain evidence="1 2">239</strain>
    </source>
</reference>
<sequence length="212" mass="23390">MRDLLPAIHRRDLELDPFNRLVRANLQDQRVASYATRAELEDYCVLSADPVGRIVLRVFGVRDPVAERLSDRVCTALQLIEHCQDVAEDRRNGRVYLPKAGLAAFGATEADLDATTTSRPVRLAVAAQTARALDLLTEGAALLDRLHGWARLAVAGYIAGGLATLDALRRARWDVLARTPRPRKTGVLAHLIALLVRPSAHVRRIREGGRLT</sequence>
<dbReference type="PATRIC" id="fig|1068978.7.peg.4374"/>
<dbReference type="eggNOG" id="COG1562">
    <property type="taxonomic scope" value="Bacteria"/>
</dbReference>
<evidence type="ECO:0000313" key="2">
    <source>
        <dbReference type="Proteomes" id="UP000062973"/>
    </source>
</evidence>
<dbReference type="HOGENOM" id="CLU_037269_0_0_11"/>
<dbReference type="EMBL" id="CP009110">
    <property type="protein sequence ID" value="AIJ24173.1"/>
    <property type="molecule type" value="Genomic_DNA"/>
</dbReference>
<evidence type="ECO:0000313" key="1">
    <source>
        <dbReference type="EMBL" id="AIJ24173.1"/>
    </source>
</evidence>
<keyword evidence="2" id="KW-1185">Reference proteome</keyword>
<dbReference type="InterPro" id="IPR002060">
    <property type="entry name" value="Squ/phyt_synthse"/>
</dbReference>
<dbReference type="PANTHER" id="PTHR31480">
    <property type="entry name" value="BIFUNCTIONAL LYCOPENE CYCLASE/PHYTOENE SYNTHASE"/>
    <property type="match status" value="1"/>
</dbReference>
<dbReference type="SUPFAM" id="SSF48576">
    <property type="entry name" value="Terpenoid synthases"/>
    <property type="match status" value="1"/>
</dbReference>
<accession>A0A076MTA9</accession>
<dbReference type="Proteomes" id="UP000062973">
    <property type="component" value="Chromosome"/>
</dbReference>
<organism evidence="1 2">
    <name type="scientific">Amycolatopsis methanolica 239</name>
    <dbReference type="NCBI Taxonomy" id="1068978"/>
    <lineage>
        <taxon>Bacteria</taxon>
        <taxon>Bacillati</taxon>
        <taxon>Actinomycetota</taxon>
        <taxon>Actinomycetes</taxon>
        <taxon>Pseudonocardiales</taxon>
        <taxon>Pseudonocardiaceae</taxon>
        <taxon>Amycolatopsis</taxon>
        <taxon>Amycolatopsis methanolica group</taxon>
    </lineage>
</organism>